<dbReference type="OrthoDB" id="9793626at2"/>
<feature type="domain" description="D-isomer specific 2-hydroxyacid dehydrogenase NAD-binding" evidence="6">
    <location>
        <begin position="115"/>
        <end position="289"/>
    </location>
</feature>
<evidence type="ECO:0000256" key="4">
    <source>
        <dbReference type="RuleBase" id="RU003719"/>
    </source>
</evidence>
<comment type="similarity">
    <text evidence="1 4">Belongs to the D-isomer specific 2-hydroxyacid dehydrogenase family.</text>
</comment>
<evidence type="ECO:0000259" key="6">
    <source>
        <dbReference type="Pfam" id="PF02826"/>
    </source>
</evidence>
<dbReference type="GO" id="GO:0016616">
    <property type="term" value="F:oxidoreductase activity, acting on the CH-OH group of donors, NAD or NADP as acceptor"/>
    <property type="evidence" value="ECO:0007669"/>
    <property type="project" value="InterPro"/>
</dbReference>
<dbReference type="InterPro" id="IPR006139">
    <property type="entry name" value="D-isomer_2_OHA_DH_cat_dom"/>
</dbReference>
<comment type="caution">
    <text evidence="7">The sequence shown here is derived from an EMBL/GenBank/DDBJ whole genome shotgun (WGS) entry which is preliminary data.</text>
</comment>
<dbReference type="InterPro" id="IPR036291">
    <property type="entry name" value="NAD(P)-bd_dom_sf"/>
</dbReference>
<dbReference type="InterPro" id="IPR006140">
    <property type="entry name" value="D-isomer_DH_NAD-bd"/>
</dbReference>
<evidence type="ECO:0000256" key="3">
    <source>
        <dbReference type="ARBA" id="ARBA00023027"/>
    </source>
</evidence>
<evidence type="ECO:0000313" key="7">
    <source>
        <dbReference type="EMBL" id="RKH00687.1"/>
    </source>
</evidence>
<protein>
    <submittedName>
        <fullName evidence="7">D-2-hydroxyacid dehydrogenase family protein</fullName>
    </submittedName>
</protein>
<dbReference type="Gene3D" id="3.40.50.720">
    <property type="entry name" value="NAD(P)-binding Rossmann-like Domain"/>
    <property type="match status" value="2"/>
</dbReference>
<dbReference type="Pfam" id="PF00389">
    <property type="entry name" value="2-Hacid_dh"/>
    <property type="match status" value="1"/>
</dbReference>
<reference evidence="8" key="1">
    <citation type="submission" date="2018-09" db="EMBL/GenBank/DDBJ databases">
        <authorList>
            <person name="Livingstone P.G."/>
            <person name="Whitworth D.E."/>
        </authorList>
    </citation>
    <scope>NUCLEOTIDE SEQUENCE [LARGE SCALE GENOMIC DNA]</scope>
    <source>
        <strain evidence="8">CA043D</strain>
    </source>
</reference>
<dbReference type="SUPFAM" id="SSF52283">
    <property type="entry name" value="Formate/glycerate dehydrogenase catalytic domain-like"/>
    <property type="match status" value="1"/>
</dbReference>
<evidence type="ECO:0000313" key="8">
    <source>
        <dbReference type="Proteomes" id="UP000268313"/>
    </source>
</evidence>
<name>A0A3A8K0D1_9BACT</name>
<dbReference type="Proteomes" id="UP000268313">
    <property type="component" value="Unassembled WGS sequence"/>
</dbReference>
<dbReference type="InterPro" id="IPR050857">
    <property type="entry name" value="D-2-hydroxyacid_DH"/>
</dbReference>
<dbReference type="PANTHER" id="PTHR42789:SF1">
    <property type="entry name" value="D-ISOMER SPECIFIC 2-HYDROXYACID DEHYDROGENASE FAMILY PROTEIN (AFU_ORTHOLOGUE AFUA_6G10090)"/>
    <property type="match status" value="1"/>
</dbReference>
<organism evidence="7 8">
    <name type="scientific">Corallococcus carmarthensis</name>
    <dbReference type="NCBI Taxonomy" id="2316728"/>
    <lineage>
        <taxon>Bacteria</taxon>
        <taxon>Pseudomonadati</taxon>
        <taxon>Myxococcota</taxon>
        <taxon>Myxococcia</taxon>
        <taxon>Myxococcales</taxon>
        <taxon>Cystobacterineae</taxon>
        <taxon>Myxococcaceae</taxon>
        <taxon>Corallococcus</taxon>
    </lineage>
</organism>
<dbReference type="SUPFAM" id="SSF51735">
    <property type="entry name" value="NAD(P)-binding Rossmann-fold domains"/>
    <property type="match status" value="1"/>
</dbReference>
<dbReference type="PANTHER" id="PTHR42789">
    <property type="entry name" value="D-ISOMER SPECIFIC 2-HYDROXYACID DEHYDROGENASE FAMILY PROTEIN (AFU_ORTHOLOGUE AFUA_6G10090)"/>
    <property type="match status" value="1"/>
</dbReference>
<keyword evidence="2 4" id="KW-0560">Oxidoreductase</keyword>
<evidence type="ECO:0000256" key="1">
    <source>
        <dbReference type="ARBA" id="ARBA00005854"/>
    </source>
</evidence>
<keyword evidence="3" id="KW-0520">NAD</keyword>
<accession>A0A3A8K0D1</accession>
<dbReference type="EMBL" id="RAWE01000088">
    <property type="protein sequence ID" value="RKH00687.1"/>
    <property type="molecule type" value="Genomic_DNA"/>
</dbReference>
<evidence type="ECO:0000256" key="2">
    <source>
        <dbReference type="ARBA" id="ARBA00023002"/>
    </source>
</evidence>
<dbReference type="GO" id="GO:0051287">
    <property type="term" value="F:NAD binding"/>
    <property type="evidence" value="ECO:0007669"/>
    <property type="project" value="InterPro"/>
</dbReference>
<feature type="domain" description="D-isomer specific 2-hydroxyacid dehydrogenase catalytic" evidence="5">
    <location>
        <begin position="26"/>
        <end position="316"/>
    </location>
</feature>
<sequence length="320" mass="34496">MEKLRCAILDDYQGVSTRLADWSSVSAQVEVTVFREHFSREEELVAALSPFDLVVVMRERTPFPKALFDRLPRLRLLVTTGMRNASIDLAAAAAHGVTVCGTASATEPPVELTWALILALARNVVGESTAFRQGGPWQHSVGVDLHGKRLGLLGLGKIGSRVARVGLAFGMDVVAWSPNLTDARAGEAGVTRAPSKDVLLETSDFVSIHLVLGERSRGLVGRAELARMRPTAYLINTSRAPIVDQPALVEALQQGLIAGAAVDVFETEPVAADDVLRRLPNLLATPHLGYVSQGNYATYFREAVEDIRAFLAGAPIRRLG</sequence>
<gene>
    <name evidence="7" type="ORF">D7X32_22835</name>
</gene>
<keyword evidence="8" id="KW-1185">Reference proteome</keyword>
<proteinExistence type="inferred from homology"/>
<dbReference type="CDD" id="cd12169">
    <property type="entry name" value="PGDH_like_1"/>
    <property type="match status" value="1"/>
</dbReference>
<dbReference type="Pfam" id="PF02826">
    <property type="entry name" value="2-Hacid_dh_C"/>
    <property type="match status" value="1"/>
</dbReference>
<evidence type="ECO:0000259" key="5">
    <source>
        <dbReference type="Pfam" id="PF00389"/>
    </source>
</evidence>
<dbReference type="AlphaFoldDB" id="A0A3A8K0D1"/>